<evidence type="ECO:0000313" key="5">
    <source>
        <dbReference type="EMBL" id="MDA3730895.1"/>
    </source>
</evidence>
<dbReference type="Gene3D" id="1.20.890.20">
    <property type="entry name" value="mpn423 like domain"/>
    <property type="match status" value="1"/>
</dbReference>
<protein>
    <submittedName>
        <fullName evidence="5">Glycosyl transferase</fullName>
    </submittedName>
</protein>
<feature type="domain" description="Glycosyl hydrolase 94 catalytic" evidence="4">
    <location>
        <begin position="306"/>
        <end position="733"/>
    </location>
</feature>
<dbReference type="InterPro" id="IPR037018">
    <property type="entry name" value="GH65_N"/>
</dbReference>
<reference evidence="5" key="1">
    <citation type="journal article" date="2023" name="Int. J. Syst. Evol. Microbiol.">
        <title>&lt;i&gt;Holtiella tumoricola&lt;/i&gt; gen. nov. sp. nov., isolated from a human clinical sample.</title>
        <authorList>
            <person name="Allen-Vercoe E."/>
            <person name="Daigneault M.C."/>
            <person name="Vancuren S.J."/>
            <person name="Cochrane K."/>
            <person name="O'Neal L.L."/>
            <person name="Sankaranarayanan K."/>
            <person name="Lawson P.A."/>
        </authorList>
    </citation>
    <scope>NUCLEOTIDE SEQUENCE</scope>
    <source>
        <strain evidence="5">CC70A</strain>
    </source>
</reference>
<dbReference type="CDD" id="cd11754">
    <property type="entry name" value="GH94N_CBP_like"/>
    <property type="match status" value="1"/>
</dbReference>
<evidence type="ECO:0000256" key="2">
    <source>
        <dbReference type="ARBA" id="ARBA00022679"/>
    </source>
</evidence>
<dbReference type="InterPro" id="IPR010383">
    <property type="entry name" value="Glyco_hydrolase_94_b-supersand"/>
</dbReference>
<dbReference type="SUPFAM" id="SSF74650">
    <property type="entry name" value="Galactose mutarotase-like"/>
    <property type="match status" value="1"/>
</dbReference>
<dbReference type="InterPro" id="IPR033432">
    <property type="entry name" value="GH94_catalytic"/>
</dbReference>
<dbReference type="Proteomes" id="UP001169242">
    <property type="component" value="Unassembled WGS sequence"/>
</dbReference>
<evidence type="ECO:0000313" key="6">
    <source>
        <dbReference type="Proteomes" id="UP001169242"/>
    </source>
</evidence>
<name>A0AA42J004_9FIRM</name>
<dbReference type="PANTHER" id="PTHR37469">
    <property type="entry name" value="CELLOBIONIC ACID PHOSPHORYLASE-RELATED"/>
    <property type="match status" value="1"/>
</dbReference>
<dbReference type="InterPro" id="IPR052047">
    <property type="entry name" value="GH94_Enzymes"/>
</dbReference>
<keyword evidence="6" id="KW-1185">Reference proteome</keyword>
<organism evidence="5 6">
    <name type="scientific">Holtiella tumoricola</name>
    <dbReference type="NCBI Taxonomy" id="3018743"/>
    <lineage>
        <taxon>Bacteria</taxon>
        <taxon>Bacillati</taxon>
        <taxon>Bacillota</taxon>
        <taxon>Clostridia</taxon>
        <taxon>Lachnospirales</taxon>
        <taxon>Cellulosilyticaceae</taxon>
        <taxon>Holtiella</taxon>
    </lineage>
</organism>
<accession>A0AA42J004</accession>
<feature type="domain" description="Glycosyl hydrolase 94 supersandwich" evidence="3">
    <location>
        <begin position="11"/>
        <end position="268"/>
    </location>
</feature>
<dbReference type="GO" id="GO:0016757">
    <property type="term" value="F:glycosyltransferase activity"/>
    <property type="evidence" value="ECO:0007669"/>
    <property type="project" value="UniProtKB-KW"/>
</dbReference>
<evidence type="ECO:0000256" key="1">
    <source>
        <dbReference type="ARBA" id="ARBA00022676"/>
    </source>
</evidence>
<gene>
    <name evidence="5" type="ORF">PBV87_05195</name>
</gene>
<keyword evidence="2 5" id="KW-0808">Transferase</keyword>
<proteinExistence type="predicted"/>
<dbReference type="AlphaFoldDB" id="A0AA42J004"/>
<keyword evidence="1" id="KW-0328">Glycosyltransferase</keyword>
<dbReference type="Gene3D" id="2.70.98.40">
    <property type="entry name" value="Glycoside hydrolase, family 65, N-terminal domain"/>
    <property type="match status" value="1"/>
</dbReference>
<dbReference type="InterPro" id="IPR012341">
    <property type="entry name" value="6hp_glycosidase-like_sf"/>
</dbReference>
<evidence type="ECO:0000259" key="3">
    <source>
        <dbReference type="Pfam" id="PF06165"/>
    </source>
</evidence>
<dbReference type="SUPFAM" id="SSF48208">
    <property type="entry name" value="Six-hairpin glycosidases"/>
    <property type="match status" value="1"/>
</dbReference>
<dbReference type="GO" id="GO:0030246">
    <property type="term" value="F:carbohydrate binding"/>
    <property type="evidence" value="ECO:0007669"/>
    <property type="project" value="InterPro"/>
</dbReference>
<comment type="caution">
    <text evidence="5">The sequence shown here is derived from an EMBL/GenBank/DDBJ whole genome shotgun (WGS) entry which is preliminary data.</text>
</comment>
<dbReference type="Gene3D" id="1.50.10.10">
    <property type="match status" value="1"/>
</dbReference>
<dbReference type="Pfam" id="PF17167">
    <property type="entry name" value="Glyco_hydro_94"/>
    <property type="match status" value="1"/>
</dbReference>
<dbReference type="SMART" id="SM01068">
    <property type="entry name" value="CBM_X"/>
    <property type="match status" value="1"/>
</dbReference>
<dbReference type="Pfam" id="PF06165">
    <property type="entry name" value="GH94_b-supersand"/>
    <property type="match status" value="1"/>
</dbReference>
<dbReference type="RefSeq" id="WP_271011389.1">
    <property type="nucleotide sequence ID" value="NZ_JAQIFT010000016.1"/>
</dbReference>
<dbReference type="InterPro" id="IPR011013">
    <property type="entry name" value="Gal_mutarotase_sf_dom"/>
</dbReference>
<dbReference type="InterPro" id="IPR008928">
    <property type="entry name" value="6-hairpin_glycosidase_sf"/>
</dbReference>
<dbReference type="Gene3D" id="2.60.420.10">
    <property type="entry name" value="Maltose phosphorylase, domain 3"/>
    <property type="match status" value="1"/>
</dbReference>
<evidence type="ECO:0000259" key="4">
    <source>
        <dbReference type="Pfam" id="PF17167"/>
    </source>
</evidence>
<sequence>MKFGFFDDVRKEYVITTPYTPLPWINYLGNDGFFSLISNTCGGYSFYKDAKLRRITRYRYNNVPKDTDGRHYYIKENDVVWSPSFLPAKTPLDAYSCRHGLGYTIISGTKNDLLAELTCFVPLGKTCEINQLKLMNQSDTPKTFKLFSGIEWCLWNTIDDAQNFQRNLNTGELEVDGSTIYHKTEYRERRNHYAFYTVNSPITGFDTNRDCFLGSFNSWDTPVALNQGCSNSLGIGWSPMASHQIEITLSPYESKSFIFMLGYIENEELNKWESDGIINKVPAKALMSAFETDAQVDTALQELATYWENLLANFSIHSSDEKLNRMVNIWNQYQCMVTFNMSRSASYFESGTGRGMGFRDSCQDLLGFVHLIPSRARKRILDIASIQFEDGSTYHQYQPLTKRGNSDVGSGFNDDPLWLVACTSAYIKETGDQTILDELLPFNNVPGSEQTLFTHLEKSISYTLTHLGPHGLPLIGRADWNDCLNLNCFSEEPGESFQTCSNFESGKAESIFIGAMFVKYGKEYAELCKRFGKPNDVAYVLDSVSQMEQALLTYGWDGEWYLRAYDAFLNPVGSNSCDEGKIFIEPQGFCVMAGVGLENGYAKKALESVEKHLATPYGIVLLTPCYSKYYKELGEISSYPPGYKENGSIFCHNNPWVSIAHTLVGNNEEAFDAYKRICPAYLEEISDIHATEPYVYSQTIAGIASYDLGQAKNSWLTGTAAWTFVNVSQYILGIRPTFDGLQIAPCLPQCLKGYIATRHFQGCTYQIEVLTSPVGEYSLTADGKKIEGNILPLPQGKELCHVTVMV</sequence>
<dbReference type="GO" id="GO:0005975">
    <property type="term" value="P:carbohydrate metabolic process"/>
    <property type="evidence" value="ECO:0007669"/>
    <property type="project" value="InterPro"/>
</dbReference>
<dbReference type="EMBL" id="JAQIFT010000016">
    <property type="protein sequence ID" value="MDA3730895.1"/>
    <property type="molecule type" value="Genomic_DNA"/>
</dbReference>
<dbReference type="InterPro" id="IPR037825">
    <property type="entry name" value="GH94N_CBP"/>
</dbReference>
<dbReference type="PANTHER" id="PTHR37469:SF2">
    <property type="entry name" value="CELLOBIONIC ACID PHOSPHORYLASE"/>
    <property type="match status" value="1"/>
</dbReference>